<dbReference type="InterPro" id="IPR024047">
    <property type="entry name" value="MM3350-like_sf"/>
</dbReference>
<protein>
    <submittedName>
        <fullName evidence="2">YgfB and YecA</fullName>
    </submittedName>
</protein>
<sequence>MSTNNKIYQLKVTLMDVTPVIWRKIQVPQDILLPDLHKVIQTAMGWKNSHLHQFEHKRNFYAAPTPWGEMESEDYRDVKLGQLLKKENDKLIYTYDFGDSWQHNVVLEEVHPPTEGGTYPVCVSGKNACPPEDCGGPWGYMDLMMIMKNPKHPEHKEMKDWLGGDLYSSKFDKKAINKQLAMKDYGILTFDVEFQ</sequence>
<organism evidence="2 3">
    <name type="scientific">Microscilla marina ATCC 23134</name>
    <dbReference type="NCBI Taxonomy" id="313606"/>
    <lineage>
        <taxon>Bacteria</taxon>
        <taxon>Pseudomonadati</taxon>
        <taxon>Bacteroidota</taxon>
        <taxon>Cytophagia</taxon>
        <taxon>Cytophagales</taxon>
        <taxon>Microscillaceae</taxon>
        <taxon>Microscilla</taxon>
    </lineage>
</organism>
<keyword evidence="3" id="KW-1185">Reference proteome</keyword>
<dbReference type="AlphaFoldDB" id="A1ZT29"/>
<comment type="caution">
    <text evidence="2">The sequence shown here is derived from an EMBL/GenBank/DDBJ whole genome shotgun (WGS) entry which is preliminary data.</text>
</comment>
<dbReference type="SUPFAM" id="SSF159941">
    <property type="entry name" value="MM3350-like"/>
    <property type="match status" value="1"/>
</dbReference>
<dbReference type="Proteomes" id="UP000004095">
    <property type="component" value="Unassembled WGS sequence"/>
</dbReference>
<dbReference type="PANTHER" id="PTHR41878:SF1">
    <property type="entry name" value="TNPR PROTEIN"/>
    <property type="match status" value="1"/>
</dbReference>
<dbReference type="OrthoDB" id="9801392at2"/>
<dbReference type="eggNOG" id="COG4974">
    <property type="taxonomic scope" value="Bacteria"/>
</dbReference>
<dbReference type="RefSeq" id="WP_002700935.1">
    <property type="nucleotide sequence ID" value="NZ_AAWS01000034.1"/>
</dbReference>
<dbReference type="PANTHER" id="PTHR41878">
    <property type="entry name" value="LEXA REPRESSOR-RELATED"/>
    <property type="match status" value="1"/>
</dbReference>
<accession>A1ZT29</accession>
<evidence type="ECO:0000259" key="1">
    <source>
        <dbReference type="Pfam" id="PF07929"/>
    </source>
</evidence>
<gene>
    <name evidence="2" type="ORF">M23134_07014</name>
</gene>
<dbReference type="Pfam" id="PF07929">
    <property type="entry name" value="PRiA4_ORF3"/>
    <property type="match status" value="1"/>
</dbReference>
<evidence type="ECO:0000313" key="2">
    <source>
        <dbReference type="EMBL" id="EAY26419.1"/>
    </source>
</evidence>
<dbReference type="InterPro" id="IPR012912">
    <property type="entry name" value="Plasmid_pRiA4b_Orf3-like"/>
</dbReference>
<reference evidence="2 3" key="1">
    <citation type="submission" date="2007-01" db="EMBL/GenBank/DDBJ databases">
        <authorList>
            <person name="Haygood M."/>
            <person name="Podell S."/>
            <person name="Anderson C."/>
            <person name="Hopkinson B."/>
            <person name="Roe K."/>
            <person name="Barbeau K."/>
            <person name="Gaasterland T."/>
            <person name="Ferriera S."/>
            <person name="Johnson J."/>
            <person name="Kravitz S."/>
            <person name="Beeson K."/>
            <person name="Sutton G."/>
            <person name="Rogers Y.-H."/>
            <person name="Friedman R."/>
            <person name="Frazier M."/>
            <person name="Venter J.C."/>
        </authorList>
    </citation>
    <scope>NUCLEOTIDE SEQUENCE [LARGE SCALE GENOMIC DNA]</scope>
    <source>
        <strain evidence="2 3">ATCC 23134</strain>
    </source>
</reference>
<name>A1ZT29_MICM2</name>
<evidence type="ECO:0000313" key="3">
    <source>
        <dbReference type="Proteomes" id="UP000004095"/>
    </source>
</evidence>
<proteinExistence type="predicted"/>
<dbReference type="EMBL" id="AAWS01000034">
    <property type="protein sequence ID" value="EAY26419.1"/>
    <property type="molecule type" value="Genomic_DNA"/>
</dbReference>
<feature type="domain" description="Plasmid pRiA4b Orf3-like" evidence="1">
    <location>
        <begin position="6"/>
        <end position="177"/>
    </location>
</feature>
<dbReference type="Gene3D" id="3.10.290.30">
    <property type="entry name" value="MM3350-like"/>
    <property type="match status" value="1"/>
</dbReference>